<dbReference type="Pfam" id="PF06283">
    <property type="entry name" value="ThuA"/>
    <property type="match status" value="1"/>
</dbReference>
<gene>
    <name evidence="2" type="ORF">UFOPK1493_01227</name>
</gene>
<accession>A0A6J6CQ11</accession>
<organism evidence="2">
    <name type="scientific">freshwater metagenome</name>
    <dbReference type="NCBI Taxonomy" id="449393"/>
    <lineage>
        <taxon>unclassified sequences</taxon>
        <taxon>metagenomes</taxon>
        <taxon>ecological metagenomes</taxon>
    </lineage>
</organism>
<dbReference type="PANTHER" id="PTHR40469:SF2">
    <property type="entry name" value="GALACTOSE-BINDING DOMAIN-LIKE SUPERFAMILY PROTEIN"/>
    <property type="match status" value="1"/>
</dbReference>
<evidence type="ECO:0000313" key="2">
    <source>
        <dbReference type="EMBL" id="CAB4553275.1"/>
    </source>
</evidence>
<name>A0A6J6CQ11_9ZZZZ</name>
<dbReference type="EMBL" id="CAEZSR010000034">
    <property type="protein sequence ID" value="CAB4553275.1"/>
    <property type="molecule type" value="Genomic_DNA"/>
</dbReference>
<protein>
    <submittedName>
        <fullName evidence="2">Unannotated protein</fullName>
    </submittedName>
</protein>
<feature type="domain" description="ThuA-like" evidence="1">
    <location>
        <begin position="6"/>
        <end position="230"/>
    </location>
</feature>
<proteinExistence type="predicted"/>
<dbReference type="PANTHER" id="PTHR40469">
    <property type="entry name" value="SECRETED GLYCOSYL HYDROLASE"/>
    <property type="match status" value="1"/>
</dbReference>
<reference evidence="2" key="1">
    <citation type="submission" date="2020-05" db="EMBL/GenBank/DDBJ databases">
        <authorList>
            <person name="Chiriac C."/>
            <person name="Salcher M."/>
            <person name="Ghai R."/>
            <person name="Kavagutti S V."/>
        </authorList>
    </citation>
    <scope>NUCLEOTIDE SEQUENCE</scope>
</reference>
<dbReference type="InterPro" id="IPR029010">
    <property type="entry name" value="ThuA-like"/>
</dbReference>
<evidence type="ECO:0000259" key="1">
    <source>
        <dbReference type="Pfam" id="PF06283"/>
    </source>
</evidence>
<sequence>MTAALLLTGGPDHAHDFPSSSRALAGVLRDAGFEVTVVDHPDQLVGHLLPGAVDLLVVNALRWRMLPDRYAPWRDEWAYRTAPATSEAITSFVAGGGGLLASHTASICFDDWPEWGDVLGGSWQWDVSSHPPVGPVEAHTASERAARHPVLRGLPSTLALDDEVYGDLALRPGVEVLMTARRTPDDAEQPVVWAYRYGEGRVVYDGFGHDAASIRHPQHAALLRQAAAWVTEEDT</sequence>
<dbReference type="InterPro" id="IPR029062">
    <property type="entry name" value="Class_I_gatase-like"/>
</dbReference>
<dbReference type="SUPFAM" id="SSF52317">
    <property type="entry name" value="Class I glutamine amidotransferase-like"/>
    <property type="match status" value="1"/>
</dbReference>
<dbReference type="AlphaFoldDB" id="A0A6J6CQ11"/>
<dbReference type="Gene3D" id="3.40.50.880">
    <property type="match status" value="1"/>
</dbReference>